<accession>A0A9N9AHH1</accession>
<sequence length="826" mass="95462">TDHRREKAQKLLDEYMKARFTRSPDVQGSEPSHEASVEAYTTYEVVLRSRLRADLTLALLGRIRLTRSSYVQGTQPGRQMARKWDKERSDRRKSVEKLNEPSVRVYHPIFIGGGTVGGIIKSETFISGSSEKDQKKDPVGNVSGFFKDLSGTKSTKFIEKLWRLSDDSNRKFDEDKVESESQISSSGFDDNDSDYIPSGTDESFSDESTYDEIDDLDYNNDYLSKKDSPKIDKVAFRKSHDAIPDTTKLKLSTGKIVEDVLFDFCKDMDYEHHAHSYIVNFDDENVKALFTDSEWKELTEDRIGVPIISHDIAKELARYEKNTLEGLRIVTMTSFLKEKYDIRKHYDKEWIQLAVRTLVNLYENIDAPLIRAQCEHWYTVALLGTCIDFCLRDIRLGTDVKRIDAPSSSSADRKNRNRKANTHQRKSVDRKIDGIIHTINELLEFGVVEGARSFKGVSDNKYLNEEFEIPKTLREMYSNLIRAANYDDQRADKLQVIGILHLGLWIQFQGYINISEVKSLPEVEICEEINRDSDPLEVKIQMKVKLERETELVIDILKNLVANNGLVSVFVDNSNILVEGKYIAGYKEKADSFDCDRDSCIINQLHLDHGRLLSTILQGRKMGSDPVIVGSRPPPSDEIWSQARNLGFIVNVFDRNCENKEKMADTSLVAEGICVYAQKDPGTLILIAGYDGYVPLIDKALLFNWRVEIWFWSSVISGYLRSKGTFYCLDNYYKYFTYALGPCSEKKFILEITYGETIKNWRDAKILDFYVSLRLFGWWHKEENIIHMYFDDRAHLNDAKKWLEDKYSDSIRVLERERKRKNTFKK</sequence>
<dbReference type="EMBL" id="CAJVPV010002582">
    <property type="protein sequence ID" value="CAG8530416.1"/>
    <property type="molecule type" value="Genomic_DNA"/>
</dbReference>
<reference evidence="2" key="1">
    <citation type="submission" date="2021-06" db="EMBL/GenBank/DDBJ databases">
        <authorList>
            <person name="Kallberg Y."/>
            <person name="Tangrot J."/>
            <person name="Rosling A."/>
        </authorList>
    </citation>
    <scope>NUCLEOTIDE SEQUENCE</scope>
    <source>
        <strain evidence="2">CL551</strain>
    </source>
</reference>
<feature type="region of interest" description="Disordered" evidence="1">
    <location>
        <begin position="74"/>
        <end position="97"/>
    </location>
</feature>
<evidence type="ECO:0000313" key="3">
    <source>
        <dbReference type="Proteomes" id="UP000789342"/>
    </source>
</evidence>
<keyword evidence="3" id="KW-1185">Reference proteome</keyword>
<feature type="non-terminal residue" evidence="2">
    <location>
        <position position="826"/>
    </location>
</feature>
<feature type="region of interest" description="Disordered" evidence="1">
    <location>
        <begin position="173"/>
        <end position="207"/>
    </location>
</feature>
<comment type="caution">
    <text evidence="2">The sequence shown here is derived from an EMBL/GenBank/DDBJ whole genome shotgun (WGS) entry which is preliminary data.</text>
</comment>
<proteinExistence type="predicted"/>
<dbReference type="AlphaFoldDB" id="A0A9N9AHH1"/>
<dbReference type="Gene3D" id="3.40.50.1010">
    <property type="entry name" value="5'-nuclease"/>
    <property type="match status" value="1"/>
</dbReference>
<feature type="region of interest" description="Disordered" evidence="1">
    <location>
        <begin position="404"/>
        <end position="426"/>
    </location>
</feature>
<feature type="compositionally biased region" description="Basic residues" evidence="1">
    <location>
        <begin position="415"/>
        <end position="425"/>
    </location>
</feature>
<evidence type="ECO:0000313" key="2">
    <source>
        <dbReference type="EMBL" id="CAG8530416.1"/>
    </source>
</evidence>
<gene>
    <name evidence="2" type="ORF">AMORRO_LOCUS4645</name>
</gene>
<evidence type="ECO:0000256" key="1">
    <source>
        <dbReference type="SAM" id="MobiDB-lite"/>
    </source>
</evidence>
<dbReference type="Proteomes" id="UP000789342">
    <property type="component" value="Unassembled WGS sequence"/>
</dbReference>
<feature type="compositionally biased region" description="Basic and acidic residues" evidence="1">
    <location>
        <begin position="82"/>
        <end position="97"/>
    </location>
</feature>
<name>A0A9N9AHH1_9GLOM</name>
<protein>
    <submittedName>
        <fullName evidence="2">17627_t:CDS:1</fullName>
    </submittedName>
</protein>
<organism evidence="2 3">
    <name type="scientific">Acaulospora morrowiae</name>
    <dbReference type="NCBI Taxonomy" id="94023"/>
    <lineage>
        <taxon>Eukaryota</taxon>
        <taxon>Fungi</taxon>
        <taxon>Fungi incertae sedis</taxon>
        <taxon>Mucoromycota</taxon>
        <taxon>Glomeromycotina</taxon>
        <taxon>Glomeromycetes</taxon>
        <taxon>Diversisporales</taxon>
        <taxon>Acaulosporaceae</taxon>
        <taxon>Acaulospora</taxon>
    </lineage>
</organism>
<dbReference type="OrthoDB" id="2443848at2759"/>